<evidence type="ECO:0000256" key="21">
    <source>
        <dbReference type="PIRSR" id="PIRSR000127-1"/>
    </source>
</evidence>
<dbReference type="SUPFAM" id="SSF54665">
    <property type="entry name" value="CO dehydrogenase molybdoprotein N-domain-like"/>
    <property type="match status" value="1"/>
</dbReference>
<feature type="binding site" evidence="22">
    <location>
        <position position="353"/>
    </location>
    <ligand>
        <name>FAD</name>
        <dbReference type="ChEBI" id="CHEBI:57692"/>
    </ligand>
</feature>
<feature type="binding site" evidence="22">
    <location>
        <position position="1029"/>
    </location>
    <ligand>
        <name>substrate</name>
    </ligand>
</feature>
<dbReference type="GO" id="GO:0071949">
    <property type="term" value="F:FAD binding"/>
    <property type="evidence" value="ECO:0007669"/>
    <property type="project" value="InterPro"/>
</dbReference>
<dbReference type="InterPro" id="IPR046867">
    <property type="entry name" value="AldOxase/xan_DH_MoCoBD2"/>
</dbReference>
<dbReference type="InterPro" id="IPR005107">
    <property type="entry name" value="CO_DH_flav_C"/>
</dbReference>
<dbReference type="Pfam" id="PF03450">
    <property type="entry name" value="CO_deh_flav_C"/>
    <property type="match status" value="1"/>
</dbReference>
<dbReference type="InterPro" id="IPR036856">
    <property type="entry name" value="Ald_Oxase/Xan_DH_a/b_sf"/>
</dbReference>
<dbReference type="VEuPathDB" id="VectorBase:CPIJ004365"/>
<dbReference type="PROSITE" id="PS51387">
    <property type="entry name" value="FAD_PCMH"/>
    <property type="match status" value="1"/>
</dbReference>
<feature type="active site" description="Proton acceptor" evidence="21">
    <location>
        <position position="1280"/>
    </location>
</feature>
<comment type="function">
    <text evidence="20">Key enzyme in purine degradation. Catalyzes the oxidation of hypoxanthine to xanthine. Catalyzes the oxidation of xanthine to uric acid.</text>
</comment>
<comment type="catalytic activity">
    <reaction evidence="18">
        <text>xanthine + NAD(+) + H2O = urate + NADH + H(+)</text>
        <dbReference type="Rhea" id="RHEA:16669"/>
        <dbReference type="ChEBI" id="CHEBI:15377"/>
        <dbReference type="ChEBI" id="CHEBI:15378"/>
        <dbReference type="ChEBI" id="CHEBI:17712"/>
        <dbReference type="ChEBI" id="CHEBI:17775"/>
        <dbReference type="ChEBI" id="CHEBI:57540"/>
        <dbReference type="ChEBI" id="CHEBI:57945"/>
        <dbReference type="EC" id="1.17.1.4"/>
    </reaction>
</comment>
<feature type="binding site" evidence="23">
    <location>
        <position position="167"/>
    </location>
    <ligand>
        <name>[2Fe-2S] cluster</name>
        <dbReference type="ChEBI" id="CHEBI:190135"/>
        <label>2</label>
    </ligand>
</feature>
<dbReference type="OrthoDB" id="8300278at2759"/>
<dbReference type="SUPFAM" id="SSF54292">
    <property type="entry name" value="2Fe-2S ferredoxin-like"/>
    <property type="match status" value="1"/>
</dbReference>
<feature type="binding site" evidence="22">
    <location>
        <position position="439"/>
    </location>
    <ligand>
        <name>FAD</name>
        <dbReference type="ChEBI" id="CHEBI:57692"/>
    </ligand>
</feature>
<feature type="binding site" evidence="23">
    <location>
        <position position="57"/>
    </location>
    <ligand>
        <name>[2Fe-2S] cluster</name>
        <dbReference type="ChEBI" id="CHEBI:190135"/>
        <label>1</label>
    </ligand>
</feature>
<dbReference type="SUPFAM" id="SSF56176">
    <property type="entry name" value="FAD-binding/transporter-associated domain-like"/>
    <property type="match status" value="1"/>
</dbReference>
<dbReference type="GO" id="GO:0051537">
    <property type="term" value="F:2 iron, 2 sulfur cluster binding"/>
    <property type="evidence" value="ECO:0007669"/>
    <property type="project" value="UniProtKB-KW"/>
</dbReference>
<dbReference type="InterPro" id="IPR016167">
    <property type="entry name" value="FAD-bd_PCMH_sub1"/>
</dbReference>
<dbReference type="PIRSF" id="PIRSF000127">
    <property type="entry name" value="Xanthine_DH"/>
    <property type="match status" value="1"/>
</dbReference>
<dbReference type="InterPro" id="IPR016166">
    <property type="entry name" value="FAD-bd_PCMH"/>
</dbReference>
<keyword evidence="14 23" id="KW-0411">Iron-sulfur</keyword>
<comment type="subunit">
    <text evidence="4">Homodimer.</text>
</comment>
<keyword evidence="10 23" id="KW-0479">Metal-binding</keyword>
<dbReference type="CDD" id="cd00207">
    <property type="entry name" value="fer2"/>
    <property type="match status" value="1"/>
</dbReference>
<evidence type="ECO:0000256" key="3">
    <source>
        <dbReference type="ARBA" id="ARBA00006849"/>
    </source>
</evidence>
<dbReference type="InterPro" id="IPR002346">
    <property type="entry name" value="Mopterin_DH_FAD-bd"/>
</dbReference>
<dbReference type="FunFam" id="3.30.365.10:FF:000003">
    <property type="entry name" value="Aldehyde oxidase 1"/>
    <property type="match status" value="1"/>
</dbReference>
<feature type="binding site" evidence="23">
    <location>
        <position position="65"/>
    </location>
    <ligand>
        <name>[2Fe-2S] cluster</name>
        <dbReference type="ChEBI" id="CHEBI:190135"/>
        <label>1</label>
    </ligand>
</feature>
<evidence type="ECO:0000256" key="1">
    <source>
        <dbReference type="ARBA" id="ARBA00001974"/>
    </source>
</evidence>
<evidence type="ECO:0000256" key="17">
    <source>
        <dbReference type="ARBA" id="ARBA00034078"/>
    </source>
</evidence>
<evidence type="ECO:0000256" key="15">
    <source>
        <dbReference type="ARBA" id="ARBA00023027"/>
    </source>
</evidence>
<feature type="binding site" evidence="23">
    <location>
        <position position="90"/>
    </location>
    <ligand>
        <name>[2Fe-2S] cluster</name>
        <dbReference type="ChEBI" id="CHEBI:190135"/>
        <label>1</label>
    </ligand>
</feature>
<keyword evidence="9 23" id="KW-0001">2Fe-2S</keyword>
<dbReference type="SMART" id="SM01008">
    <property type="entry name" value="Ald_Xan_dh_C"/>
    <property type="match status" value="1"/>
</dbReference>
<dbReference type="PANTHER" id="PTHR45444:SF3">
    <property type="entry name" value="XANTHINE DEHYDROGENASE"/>
    <property type="match status" value="1"/>
</dbReference>
<comment type="similarity">
    <text evidence="3">Belongs to the xanthine dehydrogenase family.</text>
</comment>
<dbReference type="FunCoup" id="A0A1S4JBA4">
    <property type="interactions" value="228"/>
</dbReference>
<keyword evidence="15" id="KW-0520">NAD</keyword>
<feature type="binding site" evidence="22">
    <location>
        <position position="899"/>
    </location>
    <ligand>
        <name>substrate</name>
    </ligand>
</feature>
<dbReference type="InterPro" id="IPR022407">
    <property type="entry name" value="OxRdtase_Mopterin_BS"/>
</dbReference>
<comment type="subcellular location">
    <subcellularLocation>
        <location evidence="2">Peroxisome</location>
    </subcellularLocation>
</comment>
<dbReference type="EnsemblMetazoa" id="CPIJ004365-RA">
    <property type="protein sequence ID" value="CPIJ004365-PA"/>
    <property type="gene ID" value="CPIJ004365"/>
</dbReference>
<dbReference type="InterPro" id="IPR036318">
    <property type="entry name" value="FAD-bd_PCMH-like_sf"/>
</dbReference>
<comment type="cofactor">
    <cofactor evidence="23">
        <name>[2Fe-2S] cluster</name>
        <dbReference type="ChEBI" id="CHEBI:190135"/>
    </cofactor>
    <text evidence="23">Binds 2 [2Fe-2S] clusters.</text>
</comment>
<evidence type="ECO:0000256" key="6">
    <source>
        <dbReference type="ARBA" id="ARBA00019394"/>
    </source>
</evidence>
<keyword evidence="7 23" id="KW-0500">Molybdenum</keyword>
<dbReference type="InterPro" id="IPR036683">
    <property type="entry name" value="CO_DH_flav_C_dom_sf"/>
</dbReference>
<dbReference type="InParanoid" id="A0A1S4JBA4"/>
<feature type="binding site" evidence="23">
    <location>
        <position position="786"/>
    </location>
    <ligand>
        <name>Mo-molybdopterin</name>
        <dbReference type="ChEBI" id="CHEBI:71302"/>
    </ligand>
    <ligandPart>
        <name>Mo</name>
        <dbReference type="ChEBI" id="CHEBI:28685"/>
    </ligandPart>
</feature>
<dbReference type="InterPro" id="IPR012675">
    <property type="entry name" value="Beta-grasp_dom_sf"/>
</dbReference>
<dbReference type="FunFam" id="3.30.365.10:FF:000001">
    <property type="entry name" value="Xanthine dehydrogenase oxidase"/>
    <property type="match status" value="1"/>
</dbReference>
<dbReference type="FunFam" id="3.90.1170.50:FF:000001">
    <property type="entry name" value="Aldehyde oxidase 1"/>
    <property type="match status" value="1"/>
</dbReference>
<dbReference type="InterPro" id="IPR037165">
    <property type="entry name" value="AldOxase/xan_DH_Mopterin-bd_sf"/>
</dbReference>
<dbReference type="FunFam" id="3.30.390.50:FF:000001">
    <property type="entry name" value="Xanthine dehydrogenase oxidase"/>
    <property type="match status" value="1"/>
</dbReference>
<evidence type="ECO:0000256" key="14">
    <source>
        <dbReference type="ARBA" id="ARBA00023014"/>
    </source>
</evidence>
<dbReference type="Proteomes" id="UP000002320">
    <property type="component" value="Unassembled WGS sequence"/>
</dbReference>
<feature type="binding site" evidence="23">
    <location>
        <position position="817"/>
    </location>
    <ligand>
        <name>Mo-molybdopterin</name>
        <dbReference type="ChEBI" id="CHEBI:71302"/>
    </ligand>
    <ligandPart>
        <name>Mo</name>
        <dbReference type="ChEBI" id="CHEBI:28685"/>
    </ligandPart>
</feature>
<dbReference type="SUPFAM" id="SSF56003">
    <property type="entry name" value="Molybdenum cofactor-binding domain"/>
    <property type="match status" value="1"/>
</dbReference>
<proteinExistence type="inferred from homology"/>
<feature type="binding site" evidence="22">
    <location>
        <position position="933"/>
    </location>
    <ligand>
        <name>substrate</name>
    </ligand>
</feature>
<evidence type="ECO:0000313" key="25">
    <source>
        <dbReference type="Proteomes" id="UP000002320"/>
    </source>
</evidence>
<dbReference type="FunFam" id="3.30.365.10:FF:000004">
    <property type="entry name" value="Xanthine dehydrogenase oxidase"/>
    <property type="match status" value="1"/>
</dbReference>
<dbReference type="InterPro" id="IPR014309">
    <property type="entry name" value="Xanthine_DH_Mopterin-bd_su"/>
</dbReference>
<comment type="cofactor">
    <cofactor evidence="1 22">
        <name>FAD</name>
        <dbReference type="ChEBI" id="CHEBI:57692"/>
    </cofactor>
</comment>
<dbReference type="GO" id="GO:0030151">
    <property type="term" value="F:molybdenum ion binding"/>
    <property type="evidence" value="ECO:0007669"/>
    <property type="project" value="InterPro"/>
</dbReference>
<dbReference type="InterPro" id="IPR008274">
    <property type="entry name" value="AldOxase/xan_DH_MoCoBD1"/>
</dbReference>
<comment type="catalytic activity">
    <reaction evidence="19">
        <text>hypoxanthine + NAD(+) + H2O = xanthine + NADH + H(+)</text>
        <dbReference type="Rhea" id="RHEA:24670"/>
        <dbReference type="ChEBI" id="CHEBI:15377"/>
        <dbReference type="ChEBI" id="CHEBI:15378"/>
        <dbReference type="ChEBI" id="CHEBI:17368"/>
        <dbReference type="ChEBI" id="CHEBI:17712"/>
        <dbReference type="ChEBI" id="CHEBI:57540"/>
        <dbReference type="ChEBI" id="CHEBI:57945"/>
        <dbReference type="EC" id="1.17.1.4"/>
    </reaction>
</comment>
<dbReference type="Gene3D" id="3.30.465.10">
    <property type="match status" value="1"/>
</dbReference>
<evidence type="ECO:0000256" key="13">
    <source>
        <dbReference type="ARBA" id="ARBA00023004"/>
    </source>
</evidence>
<evidence type="ECO:0000256" key="2">
    <source>
        <dbReference type="ARBA" id="ARBA00004275"/>
    </source>
</evidence>
<comment type="cofactor">
    <cofactor evidence="23">
        <name>Mo-molybdopterin</name>
        <dbReference type="ChEBI" id="CHEBI:71302"/>
    </cofactor>
    <text evidence="23">Binds 1 Mo-molybdopterin (Mo-MPT) cofactor per subunit.</text>
</comment>
<dbReference type="Gene3D" id="3.30.365.10">
    <property type="entry name" value="Aldehyde oxidase/xanthine dehydrogenase, molybdopterin binding domain"/>
    <property type="match status" value="4"/>
</dbReference>
<sequence>MALPSTNGEVLAEFNDQQPLVFFVNGKKVIEPNPDPECTLLVYLRDKLRLCGTKLGCAEGGCGACTVMISRIDRTAGTCGRVHNLAANACLTPVCSVHGMAVTTVEGIGSTRTRLHPVQERLAKAHGSQCGFCTPGIVMSMYALLRNSAVPSMKELEVAFQGNLCRCTGYRPILEGYKTFTKEFGCAMGDKCCKNQNGTSNGCGVEVDDKLFDVSEFKPFDPTQEPIFPPELKLSDSLDVESLVFRSSKTCWYRPTKLDHLLTLKKKHPDAKIIVGNTEVGVEVKFKHFEYPVLVYPTQIAELTQLERVDGGLKVGSSVTLVEMERVMREEIDKLPESETRLYRAIVDMLHYFAGKQIRNMASVGGNIMTGSPISDLNPIFTAAAIELEVASLDGGVRKVRMGDGFFTGYRKNVIRPDEVLVSLFIPKTNQDLHFIAYKQAKRRDDDIAIVNGAFQVLFKQGTDIVEQIHLAFGGMAPTTVLAKKTAAALVGQKWDKALVEKANDLMVEELPLSPSAPGGMIPYRRSLTLSLFFKAYLAISEVLGKTVTGREPIQDREKSGANTFHTLVPKSAQLFEKVANDQPITDPIRRPQVHASAFKQVTGEAVYCDDIPKYSNELYLALVISSKAHAKVLSIDPTEALAMEGVHRFFSADDLCSEGNTCGPVFHDEFVFWKDVVTSQGQLLGAIVAENQSIAQKAARKVKIAYEELTPVIVTIEDAIAKGSYYPGYPKSIVQGDIEQGFKQAYKIVEGDCRLGGQEHFYLETQACVAVPKDSDEIEVFSSSQHPTEVQQHVAKALGIPSCKVVSRVKRLGGGFGGKESRAAMLAVPVALAAYKLQRPVRCMLDRDEDMAITGTRHPFYFTYKVGVDKDGRLLAADFKAYNNAGYSMDLSFSVLERAMFHIQNSYKVPNLRVQGWVCKTNLPSNTAFRGFGGPQGMLAAETMMHHVARALGRDYVELVELNLYKEGDKTHYNEPIENCNVKKCWEEVIKSSRFQERRAEVEQFNKQNRWRKRGISLVPTTFGIAFTAVHLNQSGALIHVYSDGAVLLSHGGTEMGQGLHTKMIQVAATTLKVPFEKIHISETSTDKVPNTSPTAASAGSDLNGMAVLNACKVINERLEPYKKQFPDKDWNFWVNKAYFDRVSLSATGFYATPGIGYDFGTNSGNPFNYFTFGASVSEVEIDCLTGDHQVIRTDIVMDLGSSLNPAIDIGQIEGGFMQGYGLFTLEEMVYSPTGTVYSRGPGVYKIPGFADIPGEFNVSLLTGAPNPRAVYSSKAVGEPPVFLASSTFFAIREAISAARKEENLDDDFNLVSPATSSRIRMACQDSITKKFVEAAPETITPWNVMP</sequence>
<dbReference type="NCBIfam" id="TIGR02963">
    <property type="entry name" value="xanthine_xdhA"/>
    <property type="match status" value="1"/>
</dbReference>
<evidence type="ECO:0000256" key="16">
    <source>
        <dbReference type="ARBA" id="ARBA00023140"/>
    </source>
</evidence>
<dbReference type="InterPro" id="IPR016208">
    <property type="entry name" value="Ald_Oxase/xanthine_DH-like"/>
</dbReference>
<dbReference type="InterPro" id="IPR036010">
    <property type="entry name" value="2Fe-2S_ferredoxin-like_sf"/>
</dbReference>
<keyword evidence="12" id="KW-0560">Oxidoreductase</keyword>
<organism evidence="24 25">
    <name type="scientific">Culex quinquefasciatus</name>
    <name type="common">Southern house mosquito</name>
    <name type="synonym">Culex pungens</name>
    <dbReference type="NCBI Taxonomy" id="7176"/>
    <lineage>
        <taxon>Eukaryota</taxon>
        <taxon>Metazoa</taxon>
        <taxon>Ecdysozoa</taxon>
        <taxon>Arthropoda</taxon>
        <taxon>Hexapoda</taxon>
        <taxon>Insecta</taxon>
        <taxon>Pterygota</taxon>
        <taxon>Neoptera</taxon>
        <taxon>Endopterygota</taxon>
        <taxon>Diptera</taxon>
        <taxon>Nematocera</taxon>
        <taxon>Culicoidea</taxon>
        <taxon>Culicidae</taxon>
        <taxon>Culicinae</taxon>
        <taxon>Culicini</taxon>
        <taxon>Culex</taxon>
        <taxon>Culex</taxon>
    </lineage>
</organism>
<feature type="binding site" evidence="23">
    <location>
        <position position="165"/>
    </location>
    <ligand>
        <name>[2Fe-2S] cluster</name>
        <dbReference type="ChEBI" id="CHEBI:190135"/>
        <label>2</label>
    </ligand>
</feature>
<dbReference type="SUPFAM" id="SSF55447">
    <property type="entry name" value="CO dehydrogenase flavoprotein C-terminal domain-like"/>
    <property type="match status" value="1"/>
</dbReference>
<feature type="binding site" evidence="22">
    <location>
        <begin position="273"/>
        <end position="280"/>
    </location>
    <ligand>
        <name>FAD</name>
        <dbReference type="ChEBI" id="CHEBI:57692"/>
    </ligand>
</feature>
<dbReference type="InterPro" id="IPR002888">
    <property type="entry name" value="2Fe-2S-bd"/>
</dbReference>
<evidence type="ECO:0000256" key="4">
    <source>
        <dbReference type="ARBA" id="ARBA00011738"/>
    </source>
</evidence>
<dbReference type="FunFam" id="3.30.43.10:FF:000001">
    <property type="entry name" value="Xanthine dehydrogenase/oxidase"/>
    <property type="match status" value="1"/>
</dbReference>
<dbReference type="PROSITE" id="PS00559">
    <property type="entry name" value="MOLYBDOPTERIN_EUK"/>
    <property type="match status" value="1"/>
</dbReference>
<evidence type="ECO:0000256" key="9">
    <source>
        <dbReference type="ARBA" id="ARBA00022714"/>
    </source>
</evidence>
<dbReference type="InterPro" id="IPR000674">
    <property type="entry name" value="Ald_Oxase/Xan_DH_a/b"/>
</dbReference>
<dbReference type="FunFam" id="3.30.465.10:FF:000004">
    <property type="entry name" value="Xanthine dehydrogenase/oxidase"/>
    <property type="match status" value="1"/>
</dbReference>
<dbReference type="Pfam" id="PF00941">
    <property type="entry name" value="FAD_binding_5"/>
    <property type="match status" value="1"/>
</dbReference>
<feature type="binding site" evidence="22">
    <location>
        <begin position="363"/>
        <end position="367"/>
    </location>
    <ligand>
        <name>FAD</name>
        <dbReference type="ChEBI" id="CHEBI:57692"/>
    </ligand>
</feature>
<protein>
    <recommendedName>
        <fullName evidence="6">Xanthine dehydrogenase</fullName>
        <ecNumber evidence="5">1.17.1.4</ecNumber>
    </recommendedName>
</protein>
<feature type="binding site" evidence="23">
    <location>
        <position position="62"/>
    </location>
    <ligand>
        <name>[2Fe-2S] cluster</name>
        <dbReference type="ChEBI" id="CHEBI:190135"/>
        <label>1</label>
    </ligand>
</feature>
<dbReference type="Pfam" id="PF02738">
    <property type="entry name" value="MoCoBD_1"/>
    <property type="match status" value="1"/>
</dbReference>
<dbReference type="Gene3D" id="3.30.43.10">
    <property type="entry name" value="Uridine Diphospho-n-acetylenolpyruvylglucosamine Reductase, domain 2"/>
    <property type="match status" value="1"/>
</dbReference>
<dbReference type="SUPFAM" id="SSF47741">
    <property type="entry name" value="CO dehydrogenase ISP C-domain like"/>
    <property type="match status" value="1"/>
</dbReference>
<dbReference type="Gene3D" id="3.30.390.50">
    <property type="entry name" value="CO dehydrogenase flavoprotein, C-terminal domain"/>
    <property type="match status" value="1"/>
</dbReference>
<feature type="binding site" evidence="23">
    <location>
        <position position="133"/>
    </location>
    <ligand>
        <name>[2Fe-2S] cluster</name>
        <dbReference type="ChEBI" id="CHEBI:190135"/>
        <label>2</label>
    </ligand>
</feature>
<keyword evidence="16" id="KW-0576">Peroxisome</keyword>
<evidence type="ECO:0000256" key="23">
    <source>
        <dbReference type="PIRSR" id="PIRSR000127-3"/>
    </source>
</evidence>
<comment type="cofactor">
    <cofactor evidence="17">
        <name>[2Fe-2S] cluster</name>
        <dbReference type="ChEBI" id="CHEBI:190135"/>
    </cofactor>
</comment>
<evidence type="ECO:0000256" key="8">
    <source>
        <dbReference type="ARBA" id="ARBA00022630"/>
    </source>
</evidence>
<dbReference type="PROSITE" id="PS51085">
    <property type="entry name" value="2FE2S_FER_2"/>
    <property type="match status" value="1"/>
</dbReference>
<evidence type="ECO:0000256" key="11">
    <source>
        <dbReference type="ARBA" id="ARBA00022827"/>
    </source>
</evidence>
<dbReference type="GO" id="GO:0043546">
    <property type="term" value="F:molybdopterin cofactor binding"/>
    <property type="evidence" value="ECO:0007669"/>
    <property type="project" value="InterPro"/>
</dbReference>
<feature type="binding site" evidence="22">
    <location>
        <position position="376"/>
    </location>
    <ligand>
        <name>FAD</name>
        <dbReference type="ChEBI" id="CHEBI:57692"/>
    </ligand>
</feature>
<evidence type="ECO:0000313" key="24">
    <source>
        <dbReference type="EnsemblMetazoa" id="CPIJ004365-PA"/>
    </source>
</evidence>
<dbReference type="InterPro" id="IPR006058">
    <property type="entry name" value="2Fe2S_fd_BS"/>
</dbReference>
<dbReference type="Pfam" id="PF20256">
    <property type="entry name" value="MoCoBD_2"/>
    <property type="match status" value="1"/>
</dbReference>
<dbReference type="InterPro" id="IPR001041">
    <property type="entry name" value="2Fe-2S_ferredoxin-type"/>
</dbReference>
<evidence type="ECO:0000256" key="20">
    <source>
        <dbReference type="ARBA" id="ARBA00053333"/>
    </source>
</evidence>
<evidence type="ECO:0000256" key="12">
    <source>
        <dbReference type="ARBA" id="ARBA00023002"/>
    </source>
</evidence>
<dbReference type="GO" id="GO:0005777">
    <property type="term" value="C:peroxisome"/>
    <property type="evidence" value="ECO:0007669"/>
    <property type="project" value="UniProtKB-SubCell"/>
</dbReference>
<dbReference type="Gene3D" id="3.90.1170.50">
    <property type="entry name" value="Aldehyde oxidase/xanthine dehydrogenase, a/b hammerhead"/>
    <property type="match status" value="1"/>
</dbReference>
<dbReference type="PROSITE" id="PS00197">
    <property type="entry name" value="2FE2S_FER_1"/>
    <property type="match status" value="1"/>
</dbReference>
<feature type="binding site" evidence="23">
    <location>
        <position position="931"/>
    </location>
    <ligand>
        <name>Mo-molybdopterin</name>
        <dbReference type="ChEBI" id="CHEBI:71302"/>
    </ligand>
    <ligandPart>
        <name>Mo</name>
        <dbReference type="ChEBI" id="CHEBI:28685"/>
    </ligandPart>
</feature>
<dbReference type="InterPro" id="IPR036884">
    <property type="entry name" value="2Fe-2S-bd_dom_sf"/>
</dbReference>
<dbReference type="PANTHER" id="PTHR45444">
    <property type="entry name" value="XANTHINE DEHYDROGENASE"/>
    <property type="match status" value="1"/>
</dbReference>
<dbReference type="InterPro" id="IPR016169">
    <property type="entry name" value="FAD-bd_PCMH_sub2"/>
</dbReference>
<feature type="binding site" evidence="23">
    <location>
        <position position="1098"/>
    </location>
    <ligand>
        <name>Mo-molybdopterin</name>
        <dbReference type="ChEBI" id="CHEBI:71302"/>
    </ligand>
    <ligandPart>
        <name>Mo</name>
        <dbReference type="ChEBI" id="CHEBI:28685"/>
    </ligandPart>
</feature>
<name>A0A1S4JBA4_CULQU</name>
<feature type="binding site" evidence="23">
    <location>
        <position position="130"/>
    </location>
    <ligand>
        <name>[2Fe-2S] cluster</name>
        <dbReference type="ChEBI" id="CHEBI:190135"/>
        <label>2</label>
    </ligand>
</feature>
<dbReference type="InterPro" id="IPR014307">
    <property type="entry name" value="Xanthine_DH_ssu"/>
</dbReference>
<evidence type="ECO:0000256" key="18">
    <source>
        <dbReference type="ARBA" id="ARBA00049017"/>
    </source>
</evidence>
<dbReference type="Gene3D" id="1.10.150.120">
    <property type="entry name" value="[2Fe-2S]-binding domain"/>
    <property type="match status" value="1"/>
</dbReference>
<reference evidence="24" key="1">
    <citation type="submission" date="2020-05" db="UniProtKB">
        <authorList>
            <consortium name="EnsemblMetazoa"/>
        </authorList>
    </citation>
    <scope>IDENTIFICATION</scope>
    <source>
        <strain evidence="24">JHB</strain>
    </source>
</reference>
<dbReference type="SMART" id="SM01092">
    <property type="entry name" value="CO_deh_flav_C"/>
    <property type="match status" value="1"/>
</dbReference>
<dbReference type="VEuPathDB" id="VectorBase:CQUJHB001581"/>
<dbReference type="FunFam" id="3.10.20.30:FF:000015">
    <property type="entry name" value="Aldehyde oxidase 1"/>
    <property type="match status" value="1"/>
</dbReference>
<keyword evidence="13 23" id="KW-0408">Iron</keyword>
<feature type="binding site" evidence="22">
    <location>
        <position position="821"/>
    </location>
    <ligand>
        <name>substrate</name>
    </ligand>
</feature>
<dbReference type="EC" id="1.17.1.4" evidence="5"/>
<dbReference type="GO" id="GO:0004854">
    <property type="term" value="F:xanthine dehydrogenase activity"/>
    <property type="evidence" value="ECO:0007669"/>
    <property type="project" value="UniProtKB-EC"/>
</dbReference>
<dbReference type="GO" id="GO:0005506">
    <property type="term" value="F:iron ion binding"/>
    <property type="evidence" value="ECO:0007669"/>
    <property type="project" value="InterPro"/>
</dbReference>
<dbReference type="Pfam" id="PF01315">
    <property type="entry name" value="Ald_Xan_dh_C"/>
    <property type="match status" value="1"/>
</dbReference>
<keyword evidence="25" id="KW-1185">Reference proteome</keyword>
<evidence type="ECO:0000256" key="5">
    <source>
        <dbReference type="ARBA" id="ARBA00013123"/>
    </source>
</evidence>
<evidence type="ECO:0000256" key="19">
    <source>
        <dbReference type="ARBA" id="ARBA00049517"/>
    </source>
</evidence>
<keyword evidence="11 22" id="KW-0274">FAD</keyword>
<feature type="binding site" evidence="22">
    <location>
        <position position="421"/>
    </location>
    <ligand>
        <name>FAD</name>
        <dbReference type="ChEBI" id="CHEBI:57692"/>
    </ligand>
</feature>
<keyword evidence="8" id="KW-0285">Flavoprotein</keyword>
<accession>A0A1S4JBA4</accession>
<dbReference type="Pfam" id="PF00111">
    <property type="entry name" value="Fer2"/>
    <property type="match status" value="1"/>
</dbReference>
<dbReference type="Gene3D" id="3.10.20.30">
    <property type="match status" value="1"/>
</dbReference>
<evidence type="ECO:0000256" key="7">
    <source>
        <dbReference type="ARBA" id="ARBA00022505"/>
    </source>
</evidence>
<dbReference type="Pfam" id="PF01799">
    <property type="entry name" value="Fer2_2"/>
    <property type="match status" value="1"/>
</dbReference>
<dbReference type="NCBIfam" id="TIGR02965">
    <property type="entry name" value="xanthine_xdhB"/>
    <property type="match status" value="1"/>
</dbReference>
<evidence type="ECO:0000256" key="22">
    <source>
        <dbReference type="PIRSR" id="PIRSR000127-2"/>
    </source>
</evidence>
<dbReference type="FunFam" id="1.10.150.120:FF:000001">
    <property type="entry name" value="Aldehyde oxidase 1"/>
    <property type="match status" value="1"/>
</dbReference>
<evidence type="ECO:0000256" key="10">
    <source>
        <dbReference type="ARBA" id="ARBA00022723"/>
    </source>
</evidence>